<dbReference type="EMBL" id="CM044705">
    <property type="protein sequence ID" value="KAI5662860.1"/>
    <property type="molecule type" value="Genomic_DNA"/>
</dbReference>
<evidence type="ECO:0000313" key="2">
    <source>
        <dbReference type="Proteomes" id="UP001060085"/>
    </source>
</evidence>
<dbReference type="Proteomes" id="UP001060085">
    <property type="component" value="Linkage Group LG05"/>
</dbReference>
<proteinExistence type="predicted"/>
<evidence type="ECO:0000313" key="1">
    <source>
        <dbReference type="EMBL" id="KAI5662860.1"/>
    </source>
</evidence>
<keyword evidence="2" id="KW-1185">Reference proteome</keyword>
<gene>
    <name evidence="1" type="ORF">M9H77_22183</name>
</gene>
<protein>
    <submittedName>
        <fullName evidence="1">Uncharacterized protein</fullName>
    </submittedName>
</protein>
<reference evidence="2" key="1">
    <citation type="journal article" date="2023" name="Nat. Plants">
        <title>Single-cell RNA sequencing provides a high-resolution roadmap for understanding the multicellular compartmentation of specialized metabolism.</title>
        <authorList>
            <person name="Sun S."/>
            <person name="Shen X."/>
            <person name="Li Y."/>
            <person name="Li Y."/>
            <person name="Wang S."/>
            <person name="Li R."/>
            <person name="Zhang H."/>
            <person name="Shen G."/>
            <person name="Guo B."/>
            <person name="Wei J."/>
            <person name="Xu J."/>
            <person name="St-Pierre B."/>
            <person name="Chen S."/>
            <person name="Sun C."/>
        </authorList>
    </citation>
    <scope>NUCLEOTIDE SEQUENCE [LARGE SCALE GENOMIC DNA]</scope>
</reference>
<comment type="caution">
    <text evidence="1">The sequence shown here is derived from an EMBL/GenBank/DDBJ whole genome shotgun (WGS) entry which is preliminary data.</text>
</comment>
<name>A0ACC0APR6_CATRO</name>
<sequence>MKQNLKEQYKESRRDIKLLEVELYLKIHIYSTRNFFIFLNHYDLIFFKYINVGWAALEGAKIALRESRRNSFLRNSEETVRNTGNNMISNTVTAERVTDQFTLEFLVERFTLRQLVSEPGFPFVLTMSGGNGDIQNVIQDIEALRDRMDAQEAAIRTLKVNLDQQFWRLDQRFEEMINRFDALGVDANRNRNDGGQRLRDQLAQGGVANVPVAANRRGGGSNFG</sequence>
<organism evidence="1 2">
    <name type="scientific">Catharanthus roseus</name>
    <name type="common">Madagascar periwinkle</name>
    <name type="synonym">Vinca rosea</name>
    <dbReference type="NCBI Taxonomy" id="4058"/>
    <lineage>
        <taxon>Eukaryota</taxon>
        <taxon>Viridiplantae</taxon>
        <taxon>Streptophyta</taxon>
        <taxon>Embryophyta</taxon>
        <taxon>Tracheophyta</taxon>
        <taxon>Spermatophyta</taxon>
        <taxon>Magnoliopsida</taxon>
        <taxon>eudicotyledons</taxon>
        <taxon>Gunneridae</taxon>
        <taxon>Pentapetalae</taxon>
        <taxon>asterids</taxon>
        <taxon>lamiids</taxon>
        <taxon>Gentianales</taxon>
        <taxon>Apocynaceae</taxon>
        <taxon>Rauvolfioideae</taxon>
        <taxon>Vinceae</taxon>
        <taxon>Catharanthinae</taxon>
        <taxon>Catharanthus</taxon>
    </lineage>
</organism>
<accession>A0ACC0APR6</accession>